<keyword evidence="3" id="KW-0645">Protease</keyword>
<gene>
    <name evidence="9" type="ORF">RSSSTS7063_01681</name>
</gene>
<evidence type="ECO:0000256" key="2">
    <source>
        <dbReference type="ARBA" id="ARBA00022654"/>
    </source>
</evidence>
<dbReference type="SMART" id="SM00793">
    <property type="entry name" value="AgrB"/>
    <property type="match status" value="1"/>
</dbReference>
<evidence type="ECO:0000313" key="10">
    <source>
        <dbReference type="Proteomes" id="UP000408482"/>
    </source>
</evidence>
<evidence type="ECO:0000256" key="8">
    <source>
        <dbReference type="SAM" id="Phobius"/>
    </source>
</evidence>
<dbReference type="EMBL" id="CABHNW010000184">
    <property type="protein sequence ID" value="VUX41070.1"/>
    <property type="molecule type" value="Genomic_DNA"/>
</dbReference>
<evidence type="ECO:0000256" key="4">
    <source>
        <dbReference type="ARBA" id="ARBA00022692"/>
    </source>
</evidence>
<dbReference type="Pfam" id="PF04647">
    <property type="entry name" value="AgrB"/>
    <property type="match status" value="1"/>
</dbReference>
<reference evidence="9 10" key="1">
    <citation type="submission" date="2019-07" db="EMBL/GenBank/DDBJ databases">
        <authorList>
            <person name="Hibberd C M."/>
            <person name="Gehrig L. J."/>
            <person name="Chang H.-W."/>
            <person name="Venkatesh S."/>
        </authorList>
    </citation>
    <scope>NUCLEOTIDE SEQUENCE [LARGE SCALE GENOMIC DNA]</scope>
    <source>
        <strain evidence="9">Blautia_luti_SSTS_Bg7063</strain>
    </source>
</reference>
<keyword evidence="7 8" id="KW-0472">Membrane</keyword>
<dbReference type="GO" id="GO:0016020">
    <property type="term" value="C:membrane"/>
    <property type="evidence" value="ECO:0007669"/>
    <property type="project" value="InterPro"/>
</dbReference>
<feature type="transmembrane region" description="Helical" evidence="8">
    <location>
        <begin position="105"/>
        <end position="124"/>
    </location>
</feature>
<evidence type="ECO:0000256" key="5">
    <source>
        <dbReference type="ARBA" id="ARBA00022801"/>
    </source>
</evidence>
<dbReference type="Proteomes" id="UP000408482">
    <property type="component" value="Unassembled WGS sequence"/>
</dbReference>
<dbReference type="GO" id="GO:0008233">
    <property type="term" value="F:peptidase activity"/>
    <property type="evidence" value="ECO:0007669"/>
    <property type="project" value="UniProtKB-KW"/>
</dbReference>
<name>A0A564W8S1_9FIRM</name>
<evidence type="ECO:0000256" key="7">
    <source>
        <dbReference type="ARBA" id="ARBA00023136"/>
    </source>
</evidence>
<evidence type="ECO:0000256" key="6">
    <source>
        <dbReference type="ARBA" id="ARBA00022989"/>
    </source>
</evidence>
<proteinExistence type="predicted"/>
<sequence length="222" mass="25269">MEKCTDTVVNWMIQCDVINEKEKEIYKYALHSFFLLVAPLILVAGIGFCLGSVKHGIALIMPFMVLRKFSGGYHAKNLYVCITGSGFLLFLCILISMYMRCDWKWIMLTSIASVSLIVFSPIDSENRKLNIDEKKIYKKITVLCVIFLGLLDIALFLLGKSVYINCFSVGILLTAGLQVPCIVKKICKLTKKDRKMLFGAERVENLKKMKIMRSVIDFIIEK</sequence>
<dbReference type="RefSeq" id="WP_144095983.1">
    <property type="nucleotide sequence ID" value="NZ_CABHNW010000184.1"/>
</dbReference>
<evidence type="ECO:0000256" key="3">
    <source>
        <dbReference type="ARBA" id="ARBA00022670"/>
    </source>
</evidence>
<accession>A0A564W8S1</accession>
<feature type="transmembrane region" description="Helical" evidence="8">
    <location>
        <begin position="136"/>
        <end position="156"/>
    </location>
</feature>
<dbReference type="InterPro" id="IPR006741">
    <property type="entry name" value="AgrB"/>
</dbReference>
<keyword evidence="6 8" id="KW-1133">Transmembrane helix</keyword>
<dbReference type="AlphaFoldDB" id="A0A564W8S1"/>
<keyword evidence="10" id="KW-1185">Reference proteome</keyword>
<protein>
    <submittedName>
        <fullName evidence="9">Putative accessory gene regulator protein</fullName>
    </submittedName>
</protein>
<keyword evidence="2" id="KW-0673">Quorum sensing</keyword>
<keyword evidence="4 8" id="KW-0812">Transmembrane</keyword>
<feature type="transmembrane region" description="Helical" evidence="8">
    <location>
        <begin position="162"/>
        <end position="183"/>
    </location>
</feature>
<feature type="transmembrane region" description="Helical" evidence="8">
    <location>
        <begin position="33"/>
        <end position="66"/>
    </location>
</feature>
<evidence type="ECO:0000313" key="9">
    <source>
        <dbReference type="EMBL" id="VUX41070.1"/>
    </source>
</evidence>
<keyword evidence="5" id="KW-0378">Hydrolase</keyword>
<dbReference type="GO" id="GO:0006508">
    <property type="term" value="P:proteolysis"/>
    <property type="evidence" value="ECO:0007669"/>
    <property type="project" value="UniProtKB-KW"/>
</dbReference>
<feature type="transmembrane region" description="Helical" evidence="8">
    <location>
        <begin position="78"/>
        <end position="99"/>
    </location>
</feature>
<organism evidence="9 10">
    <name type="scientific">Blautia luti</name>
    <dbReference type="NCBI Taxonomy" id="89014"/>
    <lineage>
        <taxon>Bacteria</taxon>
        <taxon>Bacillati</taxon>
        <taxon>Bacillota</taxon>
        <taxon>Clostridia</taxon>
        <taxon>Lachnospirales</taxon>
        <taxon>Lachnospiraceae</taxon>
        <taxon>Blautia</taxon>
    </lineage>
</organism>
<keyword evidence="1" id="KW-1003">Cell membrane</keyword>
<evidence type="ECO:0000256" key="1">
    <source>
        <dbReference type="ARBA" id="ARBA00022475"/>
    </source>
</evidence>
<dbReference type="GO" id="GO:0009372">
    <property type="term" value="P:quorum sensing"/>
    <property type="evidence" value="ECO:0007669"/>
    <property type="project" value="UniProtKB-KW"/>
</dbReference>